<organism evidence="2 3">
    <name type="scientific">Apodospora peruviana</name>
    <dbReference type="NCBI Taxonomy" id="516989"/>
    <lineage>
        <taxon>Eukaryota</taxon>
        <taxon>Fungi</taxon>
        <taxon>Dikarya</taxon>
        <taxon>Ascomycota</taxon>
        <taxon>Pezizomycotina</taxon>
        <taxon>Sordariomycetes</taxon>
        <taxon>Sordariomycetidae</taxon>
        <taxon>Sordariales</taxon>
        <taxon>Lasiosphaeriaceae</taxon>
        <taxon>Apodospora</taxon>
    </lineage>
</organism>
<evidence type="ECO:0000313" key="3">
    <source>
        <dbReference type="Proteomes" id="UP001283341"/>
    </source>
</evidence>
<evidence type="ECO:0000313" key="2">
    <source>
        <dbReference type="EMBL" id="KAK3318925.1"/>
    </source>
</evidence>
<name>A0AAE0I5Q5_9PEZI</name>
<feature type="region of interest" description="Disordered" evidence="1">
    <location>
        <begin position="67"/>
        <end position="99"/>
    </location>
</feature>
<evidence type="ECO:0000256" key="1">
    <source>
        <dbReference type="SAM" id="MobiDB-lite"/>
    </source>
</evidence>
<reference evidence="2" key="1">
    <citation type="journal article" date="2023" name="Mol. Phylogenet. Evol.">
        <title>Genome-scale phylogeny and comparative genomics of the fungal order Sordariales.</title>
        <authorList>
            <person name="Hensen N."/>
            <person name="Bonometti L."/>
            <person name="Westerberg I."/>
            <person name="Brannstrom I.O."/>
            <person name="Guillou S."/>
            <person name="Cros-Aarteil S."/>
            <person name="Calhoun S."/>
            <person name="Haridas S."/>
            <person name="Kuo A."/>
            <person name="Mondo S."/>
            <person name="Pangilinan J."/>
            <person name="Riley R."/>
            <person name="LaButti K."/>
            <person name="Andreopoulos B."/>
            <person name="Lipzen A."/>
            <person name="Chen C."/>
            <person name="Yan M."/>
            <person name="Daum C."/>
            <person name="Ng V."/>
            <person name="Clum A."/>
            <person name="Steindorff A."/>
            <person name="Ohm R.A."/>
            <person name="Martin F."/>
            <person name="Silar P."/>
            <person name="Natvig D.O."/>
            <person name="Lalanne C."/>
            <person name="Gautier V."/>
            <person name="Ament-Velasquez S.L."/>
            <person name="Kruys A."/>
            <person name="Hutchinson M.I."/>
            <person name="Powell A.J."/>
            <person name="Barry K."/>
            <person name="Miller A.N."/>
            <person name="Grigoriev I.V."/>
            <person name="Debuchy R."/>
            <person name="Gladieux P."/>
            <person name="Hiltunen Thoren M."/>
            <person name="Johannesson H."/>
        </authorList>
    </citation>
    <scope>NUCLEOTIDE SEQUENCE</scope>
    <source>
        <strain evidence="2">CBS 118394</strain>
    </source>
</reference>
<gene>
    <name evidence="2" type="ORF">B0H66DRAFT_623161</name>
</gene>
<sequence>MRTGRIGLRAYLHTINKADTDACQRGRGLQTVRHLLLECRSWAHERHLMWAASTRVWTSGKRVRESTRGYERPRLSKQERLRQTGRKRTEKATETQAQTARVRTQRIIQRLAIFGIEVALRWRSALIYTPQLSAIVTVVHMFVLFKATQDRRAHIEQRRQATGKSKPEAGRKTQGNFHRVWRMVQKFMAIVEYNGPPSPMDSILRLRAYLKAILANTDTDGGRLA</sequence>
<keyword evidence="3" id="KW-1185">Reference proteome</keyword>
<reference evidence="2" key="2">
    <citation type="submission" date="2023-06" db="EMBL/GenBank/DDBJ databases">
        <authorList>
            <consortium name="Lawrence Berkeley National Laboratory"/>
            <person name="Haridas S."/>
            <person name="Hensen N."/>
            <person name="Bonometti L."/>
            <person name="Westerberg I."/>
            <person name="Brannstrom I.O."/>
            <person name="Guillou S."/>
            <person name="Cros-Aarteil S."/>
            <person name="Calhoun S."/>
            <person name="Kuo A."/>
            <person name="Mondo S."/>
            <person name="Pangilinan J."/>
            <person name="Riley R."/>
            <person name="Labutti K."/>
            <person name="Andreopoulos B."/>
            <person name="Lipzen A."/>
            <person name="Chen C."/>
            <person name="Yanf M."/>
            <person name="Daum C."/>
            <person name="Ng V."/>
            <person name="Clum A."/>
            <person name="Steindorff A."/>
            <person name="Ohm R."/>
            <person name="Martin F."/>
            <person name="Silar P."/>
            <person name="Natvig D."/>
            <person name="Lalanne C."/>
            <person name="Gautier V."/>
            <person name="Ament-Velasquez S.L."/>
            <person name="Kruys A."/>
            <person name="Hutchinson M.I."/>
            <person name="Powell A.J."/>
            <person name="Barry K."/>
            <person name="Miller A.N."/>
            <person name="Grigoriev I.V."/>
            <person name="Debuchy R."/>
            <person name="Gladieux P."/>
            <person name="Thoren M.H."/>
            <person name="Johannesson H."/>
        </authorList>
    </citation>
    <scope>NUCLEOTIDE SEQUENCE</scope>
    <source>
        <strain evidence="2">CBS 118394</strain>
    </source>
</reference>
<feature type="compositionally biased region" description="Basic and acidic residues" evidence="1">
    <location>
        <begin position="67"/>
        <end position="82"/>
    </location>
</feature>
<accession>A0AAE0I5Q5</accession>
<dbReference type="Proteomes" id="UP001283341">
    <property type="component" value="Unassembled WGS sequence"/>
</dbReference>
<proteinExistence type="predicted"/>
<dbReference type="EMBL" id="JAUEDM010000004">
    <property type="protein sequence ID" value="KAK3318925.1"/>
    <property type="molecule type" value="Genomic_DNA"/>
</dbReference>
<protein>
    <submittedName>
        <fullName evidence="2">Uncharacterized protein</fullName>
    </submittedName>
</protein>
<dbReference type="AlphaFoldDB" id="A0AAE0I5Q5"/>
<comment type="caution">
    <text evidence="2">The sequence shown here is derived from an EMBL/GenBank/DDBJ whole genome shotgun (WGS) entry which is preliminary data.</text>
</comment>